<accession>A0A1N6YT89</accession>
<evidence type="ECO:0000313" key="2">
    <source>
        <dbReference type="Proteomes" id="UP000185669"/>
    </source>
</evidence>
<reference evidence="2" key="1">
    <citation type="submission" date="2017-01" db="EMBL/GenBank/DDBJ databases">
        <authorList>
            <person name="Varghese N."/>
            <person name="Submissions S."/>
        </authorList>
    </citation>
    <scope>NUCLEOTIDE SEQUENCE [LARGE SCALE GENOMIC DNA]</scope>
    <source>
        <strain evidence="2">ATCC 700103</strain>
    </source>
</reference>
<dbReference type="STRING" id="56779.SAMN05421834_11544"/>
<proteinExistence type="predicted"/>
<dbReference type="OrthoDB" id="420651at2"/>
<dbReference type="RefSeq" id="WP_076545415.1">
    <property type="nucleotide sequence ID" value="NZ_FTNC01000015.1"/>
</dbReference>
<dbReference type="AlphaFoldDB" id="A0A1N6YT89"/>
<keyword evidence="2" id="KW-1185">Reference proteome</keyword>
<dbReference type="EMBL" id="FTNC01000015">
    <property type="protein sequence ID" value="SIR17659.1"/>
    <property type="molecule type" value="Genomic_DNA"/>
</dbReference>
<evidence type="ECO:0000313" key="1">
    <source>
        <dbReference type="EMBL" id="SIR17659.1"/>
    </source>
</evidence>
<dbReference type="Proteomes" id="UP000185669">
    <property type="component" value="Unassembled WGS sequence"/>
</dbReference>
<protein>
    <submittedName>
        <fullName evidence="1">Uncharacterized protein</fullName>
    </submittedName>
</protein>
<name>A0A1N6YT89_9FIRM</name>
<organism evidence="1 2">
    <name type="scientific">Halanaerobium kushneri</name>
    <dbReference type="NCBI Taxonomy" id="56779"/>
    <lineage>
        <taxon>Bacteria</taxon>
        <taxon>Bacillati</taxon>
        <taxon>Bacillota</taxon>
        <taxon>Clostridia</taxon>
        <taxon>Halanaerobiales</taxon>
        <taxon>Halanaerobiaceae</taxon>
        <taxon>Halanaerobium</taxon>
    </lineage>
</organism>
<sequence>MGDCLGPDIYKDKESYDIDRLFSLFNKLKSYDAEKYVESHWKPESKEEFFSYIDKMKLIAYITRRNEGSFKKIEKEVKEKLNREINKDDYELINYFINGLV</sequence>
<gene>
    <name evidence="1" type="ORF">SAMN05421834_11544</name>
</gene>